<proteinExistence type="predicted"/>
<name>A0ABT9PSZ0_9HYPH</name>
<gene>
    <name evidence="2" type="ORF">J2T09_002333</name>
</gene>
<keyword evidence="3" id="KW-1185">Reference proteome</keyword>
<dbReference type="Proteomes" id="UP001241472">
    <property type="component" value="Unassembled WGS sequence"/>
</dbReference>
<accession>A0ABT9PSZ0</accession>
<organism evidence="2 3">
    <name type="scientific">Neorhizobium huautlense</name>
    <dbReference type="NCBI Taxonomy" id="67774"/>
    <lineage>
        <taxon>Bacteria</taxon>
        <taxon>Pseudomonadati</taxon>
        <taxon>Pseudomonadota</taxon>
        <taxon>Alphaproteobacteria</taxon>
        <taxon>Hyphomicrobiales</taxon>
        <taxon>Rhizobiaceae</taxon>
        <taxon>Rhizobium/Agrobacterium group</taxon>
        <taxon>Neorhizobium</taxon>
    </lineage>
</organism>
<evidence type="ECO:0000313" key="3">
    <source>
        <dbReference type="Proteomes" id="UP001241472"/>
    </source>
</evidence>
<reference evidence="2 3" key="1">
    <citation type="submission" date="2023-07" db="EMBL/GenBank/DDBJ databases">
        <title>Sorghum-associated microbial communities from plants grown in Nebraska, USA.</title>
        <authorList>
            <person name="Schachtman D."/>
        </authorList>
    </citation>
    <scope>NUCLEOTIDE SEQUENCE [LARGE SCALE GENOMIC DNA]</scope>
    <source>
        <strain evidence="2 3">DS1307</strain>
    </source>
</reference>
<feature type="domain" description="DUF4031" evidence="1">
    <location>
        <begin position="3"/>
        <end position="74"/>
    </location>
</feature>
<protein>
    <recommendedName>
        <fullName evidence="1">DUF4031 domain-containing protein</fullName>
    </recommendedName>
</protein>
<dbReference type="Pfam" id="PF13223">
    <property type="entry name" value="DUF4031"/>
    <property type="match status" value="1"/>
</dbReference>
<evidence type="ECO:0000259" key="1">
    <source>
        <dbReference type="Pfam" id="PF13223"/>
    </source>
</evidence>
<dbReference type="EMBL" id="JAUSRF010000006">
    <property type="protein sequence ID" value="MDP9837581.1"/>
    <property type="molecule type" value="Genomic_DNA"/>
</dbReference>
<sequence length="82" mass="9088">MAVYVDTSSYRLGRMQMCHMAADTLYELHGMADQLGVKRWFQDKAGAPHYDICKANRAKAVSLGAVQVTRKALLLKAKGCAR</sequence>
<dbReference type="RefSeq" id="WP_306834427.1">
    <property type="nucleotide sequence ID" value="NZ_JAUSRF010000006.1"/>
</dbReference>
<evidence type="ECO:0000313" key="2">
    <source>
        <dbReference type="EMBL" id="MDP9837581.1"/>
    </source>
</evidence>
<dbReference type="InterPro" id="IPR025109">
    <property type="entry name" value="DUF4031"/>
</dbReference>
<comment type="caution">
    <text evidence="2">The sequence shown here is derived from an EMBL/GenBank/DDBJ whole genome shotgun (WGS) entry which is preliminary data.</text>
</comment>